<dbReference type="OrthoDB" id="8071105at2"/>
<reference evidence="2 3" key="1">
    <citation type="journal article" date="2015" name="Stand. Genomic Sci.">
        <title>Genomic Encyclopedia of Bacterial and Archaeal Type Strains, Phase III: the genomes of soil and plant-associated and newly described type strains.</title>
        <authorList>
            <person name="Whitman W.B."/>
            <person name="Woyke T."/>
            <person name="Klenk H.P."/>
            <person name="Zhou Y."/>
            <person name="Lilburn T.G."/>
            <person name="Beck B.J."/>
            <person name="De Vos P."/>
            <person name="Vandamme P."/>
            <person name="Eisen J.A."/>
            <person name="Garrity G."/>
            <person name="Hugenholtz P."/>
            <person name="Kyrpides N.C."/>
        </authorList>
    </citation>
    <scope>NUCLEOTIDE SEQUENCE [LARGE SCALE GENOMIC DNA]</scope>
    <source>
        <strain evidence="2 3">CGMCC 1.2546</strain>
    </source>
</reference>
<dbReference type="GeneID" id="91559434"/>
<evidence type="ECO:0000313" key="3">
    <source>
        <dbReference type="Proteomes" id="UP000317122"/>
    </source>
</evidence>
<dbReference type="PROSITE" id="PS51257">
    <property type="entry name" value="PROKAR_LIPOPROTEIN"/>
    <property type="match status" value="1"/>
</dbReference>
<gene>
    <name evidence="2" type="ORF">IQ26_05665</name>
</gene>
<dbReference type="RefSeq" id="WP_145721649.1">
    <property type="nucleotide sequence ID" value="NZ_BSPF01000015.1"/>
</dbReference>
<accession>A0A562N439</accession>
<keyword evidence="3" id="KW-1185">Reference proteome</keyword>
<dbReference type="AlphaFoldDB" id="A0A562N439"/>
<organism evidence="2 3">
    <name type="scientific">Mesorhizobium tianshanense</name>
    <dbReference type="NCBI Taxonomy" id="39844"/>
    <lineage>
        <taxon>Bacteria</taxon>
        <taxon>Pseudomonadati</taxon>
        <taxon>Pseudomonadota</taxon>
        <taxon>Alphaproteobacteria</taxon>
        <taxon>Hyphomicrobiales</taxon>
        <taxon>Phyllobacteriaceae</taxon>
        <taxon>Mesorhizobium</taxon>
    </lineage>
</organism>
<comment type="caution">
    <text evidence="2">The sequence shown here is derived from an EMBL/GenBank/DDBJ whole genome shotgun (WGS) entry which is preliminary data.</text>
</comment>
<evidence type="ECO:0000313" key="2">
    <source>
        <dbReference type="EMBL" id="TWI26969.1"/>
    </source>
</evidence>
<dbReference type="EMBL" id="VLKT01000044">
    <property type="protein sequence ID" value="TWI26969.1"/>
    <property type="molecule type" value="Genomic_DNA"/>
</dbReference>
<protein>
    <recommendedName>
        <fullName evidence="4">Lipoprotein</fullName>
    </recommendedName>
</protein>
<evidence type="ECO:0008006" key="4">
    <source>
        <dbReference type="Google" id="ProtNLM"/>
    </source>
</evidence>
<name>A0A562N439_9HYPH</name>
<sequence>MRVFVRGSLGFCFAFSGCASVPNLPTDVGLLRISDIVDNIRCDLKDGRDGRPKANPPVKPATFLTDKGKWAAAVELSLNVVATGGGDGSAGNEVPYIPQTGTFALATNATGTADRMVGYKFTIGLSQKDDIACDTDTVNGRRAHGSRLVGNLKIADWLAQVQDSYADTKTPPDSVSYTMGFTLDQGASASVKIVTIPFNTGQASLGMGWKTTWKDVNKISIVFAPKAEETPKAAPAPQRANPLPKGQPIKKVPPPPPVDPGAKDKLLNDLNLLILQQSLNK</sequence>
<dbReference type="Proteomes" id="UP000317122">
    <property type="component" value="Unassembled WGS sequence"/>
</dbReference>
<evidence type="ECO:0000256" key="1">
    <source>
        <dbReference type="SAM" id="MobiDB-lite"/>
    </source>
</evidence>
<feature type="region of interest" description="Disordered" evidence="1">
    <location>
        <begin position="229"/>
        <end position="263"/>
    </location>
</feature>
<proteinExistence type="predicted"/>